<dbReference type="AlphaFoldDB" id="A0A1X7R8L1"/>
<comment type="subcellular location">
    <subcellularLocation>
        <location evidence="1">Mitochondrion</location>
    </subcellularLocation>
</comment>
<keyword evidence="8" id="KW-1185">Reference proteome</keyword>
<gene>
    <name evidence="7" type="ORF">KASA_0K02497G</name>
</gene>
<protein>
    <recommendedName>
        <fullName evidence="6">HIG1 domain-containing protein</fullName>
    </recommendedName>
</protein>
<evidence type="ECO:0000256" key="4">
    <source>
        <dbReference type="ARBA" id="ARBA00023136"/>
    </source>
</evidence>
<feature type="transmembrane region" description="Helical" evidence="5">
    <location>
        <begin position="20"/>
        <end position="38"/>
    </location>
</feature>
<evidence type="ECO:0000256" key="1">
    <source>
        <dbReference type="ARBA" id="ARBA00004173"/>
    </source>
</evidence>
<evidence type="ECO:0000256" key="3">
    <source>
        <dbReference type="ARBA" id="ARBA00022989"/>
    </source>
</evidence>
<feature type="domain" description="HIG1" evidence="6">
    <location>
        <begin position="89"/>
        <end position="180"/>
    </location>
</feature>
<evidence type="ECO:0000313" key="7">
    <source>
        <dbReference type="EMBL" id="SMN21576.1"/>
    </source>
</evidence>
<dbReference type="PANTHER" id="PTHR28018:SF3">
    <property type="entry name" value="RESPIRATORY SUPERCOMPLEX FACTOR 2, MITOCHONDRIAL"/>
    <property type="match status" value="1"/>
</dbReference>
<dbReference type="OrthoDB" id="1915122at2759"/>
<dbReference type="EMBL" id="FXLY01000008">
    <property type="protein sequence ID" value="SMN21576.1"/>
    <property type="molecule type" value="Genomic_DNA"/>
</dbReference>
<sequence length="222" mass="24931">MKILTSEEINAHSAYTLKGGALGAVVGLAGSAALFRFLPKRFPSFKPSQMTWSVKTALFITPPTLFTAICAEEASNRFDALKYSGNYQSEEAAEKQAAWDKLTRTEKTIESLNNNKYKIITGIWAASLYTAWEIINRDKIMNATQKAVQARMYAQFITVILLLGSVALSSYEKKLNPDKEKQIEKQRWANALRAAAEQEKLAAAQTTFSNEERRDAKIFKYK</sequence>
<dbReference type="PROSITE" id="PS51503">
    <property type="entry name" value="HIG1"/>
    <property type="match status" value="1"/>
</dbReference>
<dbReference type="Pfam" id="PF04588">
    <property type="entry name" value="HIG_1_N"/>
    <property type="match status" value="1"/>
</dbReference>
<dbReference type="PANTHER" id="PTHR28018">
    <property type="entry name" value="RESPIRATORY SUPERCOMPLEX FACTOR 2, MITOCHONDRIAL"/>
    <property type="match status" value="1"/>
</dbReference>
<proteinExistence type="predicted"/>
<dbReference type="InterPro" id="IPR007667">
    <property type="entry name" value="Hypoxia_induced_domain"/>
</dbReference>
<keyword evidence="3 5" id="KW-1133">Transmembrane helix</keyword>
<organism evidence="7 8">
    <name type="scientific">Maudiozyma saulgeensis</name>
    <dbReference type="NCBI Taxonomy" id="1789683"/>
    <lineage>
        <taxon>Eukaryota</taxon>
        <taxon>Fungi</taxon>
        <taxon>Dikarya</taxon>
        <taxon>Ascomycota</taxon>
        <taxon>Saccharomycotina</taxon>
        <taxon>Saccharomycetes</taxon>
        <taxon>Saccharomycetales</taxon>
        <taxon>Saccharomycetaceae</taxon>
        <taxon>Maudiozyma</taxon>
    </lineage>
</organism>
<dbReference type="GO" id="GO:0033617">
    <property type="term" value="P:mitochondrial respiratory chain complex IV assembly"/>
    <property type="evidence" value="ECO:0007669"/>
    <property type="project" value="TreeGrafter"/>
</dbReference>
<keyword evidence="4 5" id="KW-0472">Membrane</keyword>
<evidence type="ECO:0000256" key="5">
    <source>
        <dbReference type="SAM" id="Phobius"/>
    </source>
</evidence>
<dbReference type="STRING" id="1789683.A0A1X7R8L1"/>
<keyword evidence="2 5" id="KW-0812">Transmembrane</keyword>
<dbReference type="InterPro" id="IPR040153">
    <property type="entry name" value="Rcf2"/>
</dbReference>
<dbReference type="GO" id="GO:0005739">
    <property type="term" value="C:mitochondrion"/>
    <property type="evidence" value="ECO:0007669"/>
    <property type="project" value="UniProtKB-SubCell"/>
</dbReference>
<evidence type="ECO:0000256" key="2">
    <source>
        <dbReference type="ARBA" id="ARBA00022692"/>
    </source>
</evidence>
<name>A0A1X7R8L1_9SACH</name>
<dbReference type="Proteomes" id="UP000196158">
    <property type="component" value="Unassembled WGS sequence"/>
</dbReference>
<evidence type="ECO:0000313" key="8">
    <source>
        <dbReference type="Proteomes" id="UP000196158"/>
    </source>
</evidence>
<reference evidence="7 8" key="1">
    <citation type="submission" date="2017-04" db="EMBL/GenBank/DDBJ databases">
        <authorList>
            <person name="Afonso C.L."/>
            <person name="Miller P.J."/>
            <person name="Scott M.A."/>
            <person name="Spackman E."/>
            <person name="Goraichik I."/>
            <person name="Dimitrov K.M."/>
            <person name="Suarez D.L."/>
            <person name="Swayne D.E."/>
        </authorList>
    </citation>
    <scope>NUCLEOTIDE SEQUENCE [LARGE SCALE GENOMIC DNA]</scope>
</reference>
<accession>A0A1X7R8L1</accession>
<evidence type="ECO:0000259" key="6">
    <source>
        <dbReference type="PROSITE" id="PS51503"/>
    </source>
</evidence>